<reference evidence="2" key="1">
    <citation type="journal article" date="2021" name="Nat. Commun.">
        <title>Genetic determinants of endophytism in the Arabidopsis root mycobiome.</title>
        <authorList>
            <person name="Mesny F."/>
            <person name="Miyauchi S."/>
            <person name="Thiergart T."/>
            <person name="Pickel B."/>
            <person name="Atanasova L."/>
            <person name="Karlsson M."/>
            <person name="Huettel B."/>
            <person name="Barry K.W."/>
            <person name="Haridas S."/>
            <person name="Chen C."/>
            <person name="Bauer D."/>
            <person name="Andreopoulos W."/>
            <person name="Pangilinan J."/>
            <person name="LaButti K."/>
            <person name="Riley R."/>
            <person name="Lipzen A."/>
            <person name="Clum A."/>
            <person name="Drula E."/>
            <person name="Henrissat B."/>
            <person name="Kohler A."/>
            <person name="Grigoriev I.V."/>
            <person name="Martin F.M."/>
            <person name="Hacquard S."/>
        </authorList>
    </citation>
    <scope>NUCLEOTIDE SEQUENCE</scope>
    <source>
        <strain evidence="2">MPI-CAGE-CH-0230</strain>
    </source>
</reference>
<dbReference type="GeneID" id="70179999"/>
<dbReference type="InterPro" id="IPR017946">
    <property type="entry name" value="PLC-like_Pdiesterase_TIM-brl"/>
</dbReference>
<feature type="signal peptide" evidence="1">
    <location>
        <begin position="1"/>
        <end position="18"/>
    </location>
</feature>
<dbReference type="SUPFAM" id="SSF51695">
    <property type="entry name" value="PLC-like phosphodiesterases"/>
    <property type="match status" value="1"/>
</dbReference>
<dbReference type="GO" id="GO:0006629">
    <property type="term" value="P:lipid metabolic process"/>
    <property type="evidence" value="ECO:0007669"/>
    <property type="project" value="InterPro"/>
</dbReference>
<dbReference type="RefSeq" id="XP_046009449.1">
    <property type="nucleotide sequence ID" value="XM_046150453.1"/>
</dbReference>
<dbReference type="PANTHER" id="PTHR13593:SF140">
    <property type="entry name" value="PLC-LIKE PHOSPHODIESTERASE"/>
    <property type="match status" value="1"/>
</dbReference>
<protein>
    <submittedName>
        <fullName evidence="2">PLC-like phosphodiesterase</fullName>
    </submittedName>
</protein>
<evidence type="ECO:0000256" key="1">
    <source>
        <dbReference type="SAM" id="SignalP"/>
    </source>
</evidence>
<accession>A0A9P9BQU0</accession>
<proteinExistence type="predicted"/>
<feature type="chain" id="PRO_5040339074" evidence="1">
    <location>
        <begin position="19"/>
        <end position="448"/>
    </location>
</feature>
<organism evidence="2 3">
    <name type="scientific">Microdochium trichocladiopsis</name>
    <dbReference type="NCBI Taxonomy" id="1682393"/>
    <lineage>
        <taxon>Eukaryota</taxon>
        <taxon>Fungi</taxon>
        <taxon>Dikarya</taxon>
        <taxon>Ascomycota</taxon>
        <taxon>Pezizomycotina</taxon>
        <taxon>Sordariomycetes</taxon>
        <taxon>Xylariomycetidae</taxon>
        <taxon>Xylariales</taxon>
        <taxon>Microdochiaceae</taxon>
        <taxon>Microdochium</taxon>
    </lineage>
</organism>
<evidence type="ECO:0000313" key="2">
    <source>
        <dbReference type="EMBL" id="KAH7026232.1"/>
    </source>
</evidence>
<evidence type="ECO:0000313" key="3">
    <source>
        <dbReference type="Proteomes" id="UP000756346"/>
    </source>
</evidence>
<dbReference type="PANTHER" id="PTHR13593">
    <property type="match status" value="1"/>
</dbReference>
<comment type="caution">
    <text evidence="2">The sequence shown here is derived from an EMBL/GenBank/DDBJ whole genome shotgun (WGS) entry which is preliminary data.</text>
</comment>
<dbReference type="Pfam" id="PF26146">
    <property type="entry name" value="PI-PLC_X"/>
    <property type="match status" value="1"/>
</dbReference>
<keyword evidence="3" id="KW-1185">Reference proteome</keyword>
<gene>
    <name evidence="2" type="ORF">B0I36DRAFT_249161</name>
</gene>
<sequence length="448" mass="48029">MAFRLATGLSLLAASALAQTVDDPRTTLTGSTISISQLPTRTAAQSFPSGFTLGTGLGEIPDLESSMAVSNATISSGNGTGTATQTTNTVTFLTGTAQTTTTLSGNFSTSTSTSPTATVTNTQPCNNYPEFCSRKYSNITEVACHNSPFITPNNVAANQQFDVTYQLNDGVRLLQAQMQFPDGSDVPHFCHTSCSILDAGPITDWLSTVTAWVAAHPYDVVTILLGNGNYSPASKYVPYIEQSGILKYVYTPPHAPMYLDDWPTLGEMILQGKRVVMWMDYEANQGTYPWLFDEFPQMSETPFDPTNQSFPCNIQRPPDLPTHDVQNRLYLMNHNLNIELSLLGTSMPVPARGELNVTNSAEGVGSLGGSVDGCIDLWGRPPNFLNVDYYNYGTPPGSVFEVAARMNNVTYNRPCCGPDVKSGASAVVTRVSSIAACVAAVIAGVCLL</sequence>
<dbReference type="GO" id="GO:0008081">
    <property type="term" value="F:phosphoric diester hydrolase activity"/>
    <property type="evidence" value="ECO:0007669"/>
    <property type="project" value="InterPro"/>
</dbReference>
<keyword evidence="1" id="KW-0732">Signal</keyword>
<dbReference type="OrthoDB" id="7984201at2759"/>
<dbReference type="EMBL" id="JAGTJQ010000008">
    <property type="protein sequence ID" value="KAH7026232.1"/>
    <property type="molecule type" value="Genomic_DNA"/>
</dbReference>
<dbReference type="InterPro" id="IPR051057">
    <property type="entry name" value="PI-PLC_domain"/>
</dbReference>
<name>A0A9P9BQU0_9PEZI</name>
<dbReference type="Proteomes" id="UP000756346">
    <property type="component" value="Unassembled WGS sequence"/>
</dbReference>
<dbReference type="AlphaFoldDB" id="A0A9P9BQU0"/>
<dbReference type="Gene3D" id="3.20.20.190">
    <property type="entry name" value="Phosphatidylinositol (PI) phosphodiesterase"/>
    <property type="match status" value="1"/>
</dbReference>